<evidence type="ECO:0000313" key="4">
    <source>
        <dbReference type="Proteomes" id="UP000717696"/>
    </source>
</evidence>
<dbReference type="Proteomes" id="UP000717696">
    <property type="component" value="Unassembled WGS sequence"/>
</dbReference>
<gene>
    <name evidence="3" type="ORF">B0J13DRAFT_248878</name>
</gene>
<dbReference type="GO" id="GO:0016787">
    <property type="term" value="F:hydrolase activity"/>
    <property type="evidence" value="ECO:0007669"/>
    <property type="project" value="UniProtKB-KW"/>
</dbReference>
<accession>A0A9P9F1M1</accession>
<dbReference type="InterPro" id="IPR052247">
    <property type="entry name" value="Meiotic_Crossover_Helicase"/>
</dbReference>
<evidence type="ECO:0000313" key="3">
    <source>
        <dbReference type="EMBL" id="KAH7151805.1"/>
    </source>
</evidence>
<dbReference type="InterPro" id="IPR004179">
    <property type="entry name" value="Sec63-dom"/>
</dbReference>
<feature type="compositionally biased region" description="Polar residues" evidence="1">
    <location>
        <begin position="17"/>
        <end position="27"/>
    </location>
</feature>
<dbReference type="AlphaFoldDB" id="A0A9P9F1M1"/>
<sequence length="381" mass="42543">MRQRDVSQLLIMATPDQLSSSASTNTERTTEPLERAASQMSGPSQGSNEIQLRYKLAPTTFKTLCTIAQSPTRLGILRKACFATEFLSFPIKQAEKAFLREVNDHSAISDPIKENVTLPWHKVFLIIQLDLLRTQWPTRLSAAARKELHQELGRMRKLMDRVLRCLVDILGERQDGKGVNTTLDVLRSVKAGVWEGSEKQLLQVDGIGLVKMDRLVVAGINNIQQFSQLECYHIERLLSRNPPFGQTMLHELASFPKLTLDFETLGQYQSPTSPGSAAANKDGSLMAEVALSSPTLTWIVRVVLGYTNEQIPSWKKLNPWLTLVVEGHDGRLVWFWRGSIQRLVGGKEMVIGLSATKGETLNVTFACEEIVGTIVHKVVQV</sequence>
<feature type="compositionally biased region" description="Polar residues" evidence="1">
    <location>
        <begin position="38"/>
        <end position="47"/>
    </location>
</feature>
<comment type="caution">
    <text evidence="3">The sequence shown here is derived from an EMBL/GenBank/DDBJ whole genome shotgun (WGS) entry which is preliminary data.</text>
</comment>
<name>A0A9P9F1M1_9HYPO</name>
<dbReference type="Pfam" id="PF02889">
    <property type="entry name" value="Sec63"/>
    <property type="match status" value="1"/>
</dbReference>
<dbReference type="Gene3D" id="1.10.3380.10">
    <property type="entry name" value="Sec63 N-terminal domain-like domain"/>
    <property type="match status" value="1"/>
</dbReference>
<dbReference type="SUPFAM" id="SSF158702">
    <property type="entry name" value="Sec63 N-terminal domain-like"/>
    <property type="match status" value="1"/>
</dbReference>
<protein>
    <submittedName>
        <fullName evidence="3">Sec63 Brl domain-containing protein</fullName>
    </submittedName>
</protein>
<dbReference type="OrthoDB" id="5575at2759"/>
<feature type="domain" description="SEC63" evidence="2">
    <location>
        <begin position="58"/>
        <end position="381"/>
    </location>
</feature>
<dbReference type="GO" id="GO:0051321">
    <property type="term" value="P:meiotic cell cycle"/>
    <property type="evidence" value="ECO:0007669"/>
    <property type="project" value="UniProtKB-KW"/>
</dbReference>
<feature type="region of interest" description="Disordered" evidence="1">
    <location>
        <begin position="17"/>
        <end position="47"/>
    </location>
</feature>
<proteinExistence type="predicted"/>
<organism evidence="3 4">
    <name type="scientific">Dactylonectria estremocensis</name>
    <dbReference type="NCBI Taxonomy" id="1079267"/>
    <lineage>
        <taxon>Eukaryota</taxon>
        <taxon>Fungi</taxon>
        <taxon>Dikarya</taxon>
        <taxon>Ascomycota</taxon>
        <taxon>Pezizomycotina</taxon>
        <taxon>Sordariomycetes</taxon>
        <taxon>Hypocreomycetidae</taxon>
        <taxon>Hypocreales</taxon>
        <taxon>Nectriaceae</taxon>
        <taxon>Dactylonectria</taxon>
    </lineage>
</organism>
<dbReference type="SMART" id="SM00973">
    <property type="entry name" value="Sec63"/>
    <property type="match status" value="1"/>
</dbReference>
<reference evidence="3" key="1">
    <citation type="journal article" date="2021" name="Nat. Commun.">
        <title>Genetic determinants of endophytism in the Arabidopsis root mycobiome.</title>
        <authorList>
            <person name="Mesny F."/>
            <person name="Miyauchi S."/>
            <person name="Thiergart T."/>
            <person name="Pickel B."/>
            <person name="Atanasova L."/>
            <person name="Karlsson M."/>
            <person name="Huettel B."/>
            <person name="Barry K.W."/>
            <person name="Haridas S."/>
            <person name="Chen C."/>
            <person name="Bauer D."/>
            <person name="Andreopoulos W."/>
            <person name="Pangilinan J."/>
            <person name="LaButti K."/>
            <person name="Riley R."/>
            <person name="Lipzen A."/>
            <person name="Clum A."/>
            <person name="Drula E."/>
            <person name="Henrissat B."/>
            <person name="Kohler A."/>
            <person name="Grigoriev I.V."/>
            <person name="Martin F.M."/>
            <person name="Hacquard S."/>
        </authorList>
    </citation>
    <scope>NUCLEOTIDE SEQUENCE</scope>
    <source>
        <strain evidence="3">MPI-CAGE-AT-0021</strain>
    </source>
</reference>
<keyword evidence="4" id="KW-1185">Reference proteome</keyword>
<dbReference type="PANTHER" id="PTHR47835">
    <property type="entry name" value="HFM1, ATP DEPENDENT DNA HELICASE HOMOLOG"/>
    <property type="match status" value="1"/>
</dbReference>
<dbReference type="PANTHER" id="PTHR47835:SF3">
    <property type="entry name" value="HELICASE FOR MEIOSIS 1"/>
    <property type="match status" value="1"/>
</dbReference>
<dbReference type="EMBL" id="JAGMUU010000005">
    <property type="protein sequence ID" value="KAH7151805.1"/>
    <property type="molecule type" value="Genomic_DNA"/>
</dbReference>
<evidence type="ECO:0000256" key="1">
    <source>
        <dbReference type="SAM" id="MobiDB-lite"/>
    </source>
</evidence>
<evidence type="ECO:0000259" key="2">
    <source>
        <dbReference type="SMART" id="SM00973"/>
    </source>
</evidence>
<dbReference type="GO" id="GO:0043138">
    <property type="term" value="F:3'-5' DNA helicase activity"/>
    <property type="evidence" value="ECO:0007669"/>
    <property type="project" value="UniProtKB-EC"/>
</dbReference>